<dbReference type="PROSITE" id="PS50112">
    <property type="entry name" value="PAS"/>
    <property type="match status" value="2"/>
</dbReference>
<dbReference type="Gene3D" id="3.30.450.20">
    <property type="entry name" value="PAS domain"/>
    <property type="match status" value="4"/>
</dbReference>
<dbReference type="SMART" id="SM00091">
    <property type="entry name" value="PAS"/>
    <property type="match status" value="2"/>
</dbReference>
<evidence type="ECO:0000313" key="3">
    <source>
        <dbReference type="Proteomes" id="UP000675920"/>
    </source>
</evidence>
<dbReference type="CDD" id="cd12915">
    <property type="entry name" value="PDC2_DGC_like"/>
    <property type="match status" value="1"/>
</dbReference>
<dbReference type="Proteomes" id="UP000675920">
    <property type="component" value="Unplaced"/>
</dbReference>
<dbReference type="RefSeq" id="WP_051378853.1">
    <property type="nucleotide sequence ID" value="NZ_AXWS01000015.1"/>
</dbReference>
<evidence type="ECO:0000259" key="2">
    <source>
        <dbReference type="PROSITE" id="PS50112"/>
    </source>
</evidence>
<evidence type="ECO:0000313" key="4">
    <source>
        <dbReference type="RefSeq" id="WP_051378853.1"/>
    </source>
</evidence>
<name>A0A8B6X8Z8_9BURK</name>
<dbReference type="AlphaFoldDB" id="A0A8B6X8Z8"/>
<keyword evidence="1" id="KW-0812">Transmembrane</keyword>
<keyword evidence="1" id="KW-1133">Transmembrane helix</keyword>
<feature type="domain" description="PAS" evidence="2">
    <location>
        <begin position="362"/>
        <end position="405"/>
    </location>
</feature>
<dbReference type="PANTHER" id="PTHR44757">
    <property type="entry name" value="DIGUANYLATE CYCLASE DGCP"/>
    <property type="match status" value="1"/>
</dbReference>
<dbReference type="InterPro" id="IPR000014">
    <property type="entry name" value="PAS"/>
</dbReference>
<accession>A0A8B6X8Z8</accession>
<sequence length="619" mass="66537">MKAATQSGAAGRPTAGASASASASASARAALRSVIDASRGDWLSPARFNFAVLFTIAATVALVGLYWAALDSSTQRLRAAATAQSEVDARRLANAIASQLDATLGGIDFALGYLRDRGIEDEQRFRETARVVESMLPPGALLQVSVVDERGHLLHTTLPGRPQASIADRDHFRVHLDPTRDVMYVSAPVLGRVSGEWTVQFSRKLLRDGHFAGVVVLSVSPRYLSRRMAQLGLDDDDMAGLIRDGGAFVARAASLDEVLGHSVPADRPFLQPGAPASGVFSAPSAVKPEMRRIFAWRRLENGLPLTAVVGLSESDALALAEVGAERVRGSAIVGSTLTLMLLATVIVLLLRLRARQQQLAESEESYRNLFEKNRSVKLLIDPATGAIVAANPAAAEFYGYPRETLESLNIADLNPLSPQQMTRELEAARRERRNHLRLAHRLASGRTREVEVYSGTLEMHGRPLLYAIVHDVTDRARLESLLRVGEARYRALFESVPDGVLLFDEAGGLLSCNRAATLLLGGDECAIASGLLPLCDADGQPLPPEQQPVRRVTDPRWDGGVYRAALPGGRTRRIAVRRRAMPLAADGEPLGALLSVVDLEELAAWREQAVPAGRGAGAA</sequence>
<dbReference type="Pfam" id="PF13188">
    <property type="entry name" value="PAS_8"/>
    <property type="match status" value="1"/>
</dbReference>
<dbReference type="OrthoDB" id="8552871at2"/>
<dbReference type="CDD" id="cd12914">
    <property type="entry name" value="PDC1_DGC_like"/>
    <property type="match status" value="1"/>
</dbReference>
<dbReference type="Pfam" id="PF13426">
    <property type="entry name" value="PAS_9"/>
    <property type="match status" value="1"/>
</dbReference>
<organism evidence="3 4">
    <name type="scientific">Derxia gummosa DSM 723</name>
    <dbReference type="NCBI Taxonomy" id="1121388"/>
    <lineage>
        <taxon>Bacteria</taxon>
        <taxon>Pseudomonadati</taxon>
        <taxon>Pseudomonadota</taxon>
        <taxon>Betaproteobacteria</taxon>
        <taxon>Burkholderiales</taxon>
        <taxon>Alcaligenaceae</taxon>
        <taxon>Derxia</taxon>
    </lineage>
</organism>
<dbReference type="NCBIfam" id="TIGR00229">
    <property type="entry name" value="sensory_box"/>
    <property type="match status" value="1"/>
</dbReference>
<keyword evidence="3" id="KW-1185">Reference proteome</keyword>
<dbReference type="InterPro" id="IPR052155">
    <property type="entry name" value="Biofilm_reg_signaling"/>
</dbReference>
<feature type="domain" description="PAS" evidence="2">
    <location>
        <begin position="485"/>
        <end position="521"/>
    </location>
</feature>
<feature type="transmembrane region" description="Helical" evidence="1">
    <location>
        <begin position="48"/>
        <end position="69"/>
    </location>
</feature>
<evidence type="ECO:0000256" key="1">
    <source>
        <dbReference type="SAM" id="Phobius"/>
    </source>
</evidence>
<reference evidence="4" key="1">
    <citation type="submission" date="2025-08" db="UniProtKB">
        <authorList>
            <consortium name="RefSeq"/>
        </authorList>
    </citation>
    <scope>IDENTIFICATION</scope>
</reference>
<dbReference type="InterPro" id="IPR035965">
    <property type="entry name" value="PAS-like_dom_sf"/>
</dbReference>
<proteinExistence type="predicted"/>
<protein>
    <submittedName>
        <fullName evidence="4">PAS domain S-box protein</fullName>
    </submittedName>
</protein>
<dbReference type="SUPFAM" id="SSF55785">
    <property type="entry name" value="PYP-like sensor domain (PAS domain)"/>
    <property type="match status" value="2"/>
</dbReference>
<keyword evidence="1" id="KW-0472">Membrane</keyword>
<dbReference type="PANTHER" id="PTHR44757:SF2">
    <property type="entry name" value="BIOFILM ARCHITECTURE MAINTENANCE PROTEIN MBAA"/>
    <property type="match status" value="1"/>
</dbReference>